<accession>A0A3B0Z788</accession>
<feature type="transmembrane region" description="Helical" evidence="1">
    <location>
        <begin position="37"/>
        <end position="54"/>
    </location>
</feature>
<proteinExistence type="predicted"/>
<evidence type="ECO:0000313" key="2">
    <source>
        <dbReference type="EMBL" id="VAW83422.1"/>
    </source>
</evidence>
<reference evidence="2" key="1">
    <citation type="submission" date="2018-06" db="EMBL/GenBank/DDBJ databases">
        <authorList>
            <person name="Zhirakovskaya E."/>
        </authorList>
    </citation>
    <scope>NUCLEOTIDE SEQUENCE</scope>
</reference>
<protein>
    <submittedName>
        <fullName evidence="2">Uncharacterized protein</fullName>
    </submittedName>
</protein>
<keyword evidence="1" id="KW-1133">Transmembrane helix</keyword>
<dbReference type="EMBL" id="UOFO01000005">
    <property type="protein sequence ID" value="VAW83422.1"/>
    <property type="molecule type" value="Genomic_DNA"/>
</dbReference>
<keyword evidence="1" id="KW-0472">Membrane</keyword>
<evidence type="ECO:0000256" key="1">
    <source>
        <dbReference type="SAM" id="Phobius"/>
    </source>
</evidence>
<sequence>MMKKHPQPELKQYKENAAVLSDPYQGLRSEKTITAQVLRIAIAYVIVMIILLLLN</sequence>
<name>A0A3B0Z788_9ZZZZ</name>
<gene>
    <name evidence="2" type="ORF">MNBD_GAMMA16-1549</name>
</gene>
<organism evidence="2">
    <name type="scientific">hydrothermal vent metagenome</name>
    <dbReference type="NCBI Taxonomy" id="652676"/>
    <lineage>
        <taxon>unclassified sequences</taxon>
        <taxon>metagenomes</taxon>
        <taxon>ecological metagenomes</taxon>
    </lineage>
</organism>
<keyword evidence="1" id="KW-0812">Transmembrane</keyword>
<dbReference type="AlphaFoldDB" id="A0A3B0Z788"/>